<dbReference type="EMBL" id="ML178831">
    <property type="protein sequence ID" value="TFK99904.1"/>
    <property type="molecule type" value="Genomic_DNA"/>
</dbReference>
<reference evidence="2 3" key="1">
    <citation type="journal article" date="2019" name="Nat. Ecol. Evol.">
        <title>Megaphylogeny resolves global patterns of mushroom evolution.</title>
        <authorList>
            <person name="Varga T."/>
            <person name="Krizsan K."/>
            <person name="Foldi C."/>
            <person name="Dima B."/>
            <person name="Sanchez-Garcia M."/>
            <person name="Sanchez-Ramirez S."/>
            <person name="Szollosi G.J."/>
            <person name="Szarkandi J.G."/>
            <person name="Papp V."/>
            <person name="Albert L."/>
            <person name="Andreopoulos W."/>
            <person name="Angelini C."/>
            <person name="Antonin V."/>
            <person name="Barry K.W."/>
            <person name="Bougher N.L."/>
            <person name="Buchanan P."/>
            <person name="Buyck B."/>
            <person name="Bense V."/>
            <person name="Catcheside P."/>
            <person name="Chovatia M."/>
            <person name="Cooper J."/>
            <person name="Damon W."/>
            <person name="Desjardin D."/>
            <person name="Finy P."/>
            <person name="Geml J."/>
            <person name="Haridas S."/>
            <person name="Hughes K."/>
            <person name="Justo A."/>
            <person name="Karasinski D."/>
            <person name="Kautmanova I."/>
            <person name="Kiss B."/>
            <person name="Kocsube S."/>
            <person name="Kotiranta H."/>
            <person name="LaButti K.M."/>
            <person name="Lechner B.E."/>
            <person name="Liimatainen K."/>
            <person name="Lipzen A."/>
            <person name="Lukacs Z."/>
            <person name="Mihaltcheva S."/>
            <person name="Morgado L.N."/>
            <person name="Niskanen T."/>
            <person name="Noordeloos M.E."/>
            <person name="Ohm R.A."/>
            <person name="Ortiz-Santana B."/>
            <person name="Ovrebo C."/>
            <person name="Racz N."/>
            <person name="Riley R."/>
            <person name="Savchenko A."/>
            <person name="Shiryaev A."/>
            <person name="Soop K."/>
            <person name="Spirin V."/>
            <person name="Szebenyi C."/>
            <person name="Tomsovsky M."/>
            <person name="Tulloss R.E."/>
            <person name="Uehling J."/>
            <person name="Grigoriev I.V."/>
            <person name="Vagvolgyi C."/>
            <person name="Papp T."/>
            <person name="Martin F.M."/>
            <person name="Miettinen O."/>
            <person name="Hibbett D.S."/>
            <person name="Nagy L.G."/>
        </authorList>
    </citation>
    <scope>NUCLEOTIDE SEQUENCE [LARGE SCALE GENOMIC DNA]</scope>
    <source>
        <strain evidence="2 3">CBS 309.79</strain>
    </source>
</reference>
<keyword evidence="1" id="KW-0812">Transmembrane</keyword>
<evidence type="ECO:0000256" key="1">
    <source>
        <dbReference type="SAM" id="Phobius"/>
    </source>
</evidence>
<proteinExistence type="predicted"/>
<evidence type="ECO:0000313" key="3">
    <source>
        <dbReference type="Proteomes" id="UP000305067"/>
    </source>
</evidence>
<sequence length="117" mass="13307">MNHFCPVTLCFTSLSYQTTSLLSQTTSLPSLVSFFLAPWVLNLFLLLCFGTLIIMTFHLASCIAFLSISESASRISFRFRAVLWLALLTLKSPKQTESLFISSWDKSWPRHHLFVAL</sequence>
<gene>
    <name evidence="2" type="ORF">BDV98DRAFT_570398</name>
</gene>
<protein>
    <submittedName>
        <fullName evidence="2">Uncharacterized protein</fullName>
    </submittedName>
</protein>
<keyword evidence="1" id="KW-1133">Transmembrane helix</keyword>
<keyword evidence="3" id="KW-1185">Reference proteome</keyword>
<organism evidence="2 3">
    <name type="scientific">Pterulicium gracile</name>
    <dbReference type="NCBI Taxonomy" id="1884261"/>
    <lineage>
        <taxon>Eukaryota</taxon>
        <taxon>Fungi</taxon>
        <taxon>Dikarya</taxon>
        <taxon>Basidiomycota</taxon>
        <taxon>Agaricomycotina</taxon>
        <taxon>Agaricomycetes</taxon>
        <taxon>Agaricomycetidae</taxon>
        <taxon>Agaricales</taxon>
        <taxon>Pleurotineae</taxon>
        <taxon>Pterulaceae</taxon>
        <taxon>Pterulicium</taxon>
    </lineage>
</organism>
<dbReference type="Proteomes" id="UP000305067">
    <property type="component" value="Unassembled WGS sequence"/>
</dbReference>
<accession>A0A5C3QCV4</accession>
<keyword evidence="1" id="KW-0472">Membrane</keyword>
<feature type="transmembrane region" description="Helical" evidence="1">
    <location>
        <begin position="39"/>
        <end position="68"/>
    </location>
</feature>
<dbReference type="AlphaFoldDB" id="A0A5C3QCV4"/>
<evidence type="ECO:0000313" key="2">
    <source>
        <dbReference type="EMBL" id="TFK99904.1"/>
    </source>
</evidence>
<name>A0A5C3QCV4_9AGAR</name>